<proteinExistence type="predicted"/>
<evidence type="ECO:0000313" key="2">
    <source>
        <dbReference type="Proteomes" id="UP001499938"/>
    </source>
</evidence>
<keyword evidence="2" id="KW-1185">Reference proteome</keyword>
<dbReference type="Proteomes" id="UP001499938">
    <property type="component" value="Unassembled WGS sequence"/>
</dbReference>
<organism evidence="1 2">
    <name type="scientific">Nostocoides veronense</name>
    <dbReference type="NCBI Taxonomy" id="330836"/>
    <lineage>
        <taxon>Bacteria</taxon>
        <taxon>Bacillati</taxon>
        <taxon>Actinomycetota</taxon>
        <taxon>Actinomycetes</taxon>
        <taxon>Micrococcales</taxon>
        <taxon>Intrasporangiaceae</taxon>
        <taxon>Nostocoides</taxon>
    </lineage>
</organism>
<accession>A0ABN2LC16</accession>
<sequence length="258" mass="27158">MYNPIPRNVARSLRDAGLTLPKESQAALDALTALAAARDADPAAEAVAAAGSITARNAAARLSELATALTVKDHAATAFTTLEQPLARRFFDGLRDAGDDLITAMRPRFDTAAAVVHTAGRYFPPGASKSAVLDAGDQAVTAYRDLDAALDTLARIRNARVILGDLSGQPEQHVSWFIAKAADAAALDNAARLFTAPGNAFHNLAHGGYTLRLNTRAEAAQVARGAHDATTAREVAEAEARGKELRESMPWLIEKAPA</sequence>
<evidence type="ECO:0000313" key="1">
    <source>
        <dbReference type="EMBL" id="GAA1783538.1"/>
    </source>
</evidence>
<comment type="caution">
    <text evidence="1">The sequence shown here is derived from an EMBL/GenBank/DDBJ whole genome shotgun (WGS) entry which is preliminary data.</text>
</comment>
<dbReference type="RefSeq" id="WP_344081132.1">
    <property type="nucleotide sequence ID" value="NZ_BAAAPO010000010.1"/>
</dbReference>
<dbReference type="EMBL" id="BAAAPO010000010">
    <property type="protein sequence ID" value="GAA1783538.1"/>
    <property type="molecule type" value="Genomic_DNA"/>
</dbReference>
<reference evidence="1 2" key="1">
    <citation type="journal article" date="2019" name="Int. J. Syst. Evol. Microbiol.">
        <title>The Global Catalogue of Microorganisms (GCM) 10K type strain sequencing project: providing services to taxonomists for standard genome sequencing and annotation.</title>
        <authorList>
            <consortium name="The Broad Institute Genomics Platform"/>
            <consortium name="The Broad Institute Genome Sequencing Center for Infectious Disease"/>
            <person name="Wu L."/>
            <person name="Ma J."/>
        </authorList>
    </citation>
    <scope>NUCLEOTIDE SEQUENCE [LARGE SCALE GENOMIC DNA]</scope>
    <source>
        <strain evidence="1 2">JCM 15592</strain>
    </source>
</reference>
<gene>
    <name evidence="1" type="ORF">GCM10009811_06130</name>
</gene>
<protein>
    <submittedName>
        <fullName evidence="1">Uncharacterized protein</fullName>
    </submittedName>
</protein>
<name>A0ABN2LC16_9MICO</name>